<evidence type="ECO:0008006" key="3">
    <source>
        <dbReference type="Google" id="ProtNLM"/>
    </source>
</evidence>
<reference evidence="2" key="1">
    <citation type="journal article" date="2019" name="Int. J. Syst. Evol. Microbiol.">
        <title>The Global Catalogue of Microorganisms (GCM) 10K type strain sequencing project: providing services to taxonomists for standard genome sequencing and annotation.</title>
        <authorList>
            <consortium name="The Broad Institute Genomics Platform"/>
            <consortium name="The Broad Institute Genome Sequencing Center for Infectious Disease"/>
            <person name="Wu L."/>
            <person name="Ma J."/>
        </authorList>
    </citation>
    <scope>NUCLEOTIDE SEQUENCE [LARGE SCALE GENOMIC DNA]</scope>
    <source>
        <strain evidence="2">NBRC 111981</strain>
    </source>
</reference>
<organism evidence="1 2">
    <name type="scientific">Dyella flagellata</name>
    <dbReference type="NCBI Taxonomy" id="1867833"/>
    <lineage>
        <taxon>Bacteria</taxon>
        <taxon>Pseudomonadati</taxon>
        <taxon>Pseudomonadota</taxon>
        <taxon>Gammaproteobacteria</taxon>
        <taxon>Lysobacterales</taxon>
        <taxon>Rhodanobacteraceae</taxon>
        <taxon>Dyella</taxon>
    </lineage>
</organism>
<evidence type="ECO:0000313" key="2">
    <source>
        <dbReference type="Proteomes" id="UP001156627"/>
    </source>
</evidence>
<proteinExistence type="predicted"/>
<protein>
    <recommendedName>
        <fullName evidence="3">Transposase</fullName>
    </recommendedName>
</protein>
<accession>A0ABQ5X5R8</accession>
<sequence length="130" mass="14068">MIGKGVRNHLDPLRAETGKEALRMADRGHRMDAHAGKAGKSLLTSITQSPRGAATQAHGHFAHLRVATVADAKIDLLKTPQRLTQRSRRKQAGIAKAALAIDYANFHIAGKAVMLQAIVRDDDVASFIEQ</sequence>
<dbReference type="Proteomes" id="UP001156627">
    <property type="component" value="Unassembled WGS sequence"/>
</dbReference>
<comment type="caution">
    <text evidence="1">The sequence shown here is derived from an EMBL/GenBank/DDBJ whole genome shotgun (WGS) entry which is preliminary data.</text>
</comment>
<dbReference type="EMBL" id="BSOA01000003">
    <property type="protein sequence ID" value="GLQ86980.1"/>
    <property type="molecule type" value="Genomic_DNA"/>
</dbReference>
<keyword evidence="2" id="KW-1185">Reference proteome</keyword>
<evidence type="ECO:0000313" key="1">
    <source>
        <dbReference type="EMBL" id="GLQ86980.1"/>
    </source>
</evidence>
<name>A0ABQ5X5R8_9GAMM</name>
<gene>
    <name evidence="1" type="ORF">GCM10007898_05460</name>
</gene>